<evidence type="ECO:0000313" key="4">
    <source>
        <dbReference type="Proteomes" id="UP000184233"/>
    </source>
</evidence>
<evidence type="ECO:0000256" key="2">
    <source>
        <dbReference type="SAM" id="SignalP"/>
    </source>
</evidence>
<evidence type="ECO:0000256" key="1">
    <source>
        <dbReference type="SAM" id="MobiDB-lite"/>
    </source>
</evidence>
<organism evidence="3 4">
    <name type="scientific">Candidatus Kapaibacterium thiocyanatum</name>
    <dbReference type="NCBI Taxonomy" id="1895771"/>
    <lineage>
        <taxon>Bacteria</taxon>
        <taxon>Pseudomonadati</taxon>
        <taxon>Candidatus Kapaibacteriota</taxon>
        <taxon>Candidatus Kapaibacteriia</taxon>
        <taxon>Candidatus Kapaibacteriales</taxon>
        <taxon>Candidatus Kapaibacteriaceae</taxon>
        <taxon>Candidatus Kapaibacterium</taxon>
    </lineage>
</organism>
<protein>
    <submittedName>
        <fullName evidence="3">Uncharacterized protein</fullName>
    </submittedName>
</protein>
<feature type="compositionally biased region" description="Low complexity" evidence="1">
    <location>
        <begin position="29"/>
        <end position="44"/>
    </location>
</feature>
<gene>
    <name evidence="3" type="ORF">BGO89_03745</name>
</gene>
<sequence>MKRTLMLWMSIAVVSTMLMACDHIILPGDPVDPVDTTDTRPPVDTSDKDPVDTNDPGTPGGAPEITVSGPIYNGDPRVLGPVPPSAQLVMIWERADGKYFVWGIADINYGASRYAIRYTSVPPMEAYAEIVNGTIPIYAAGHLTLLEKETVRDGQILDEQEMSELPVIGDAGNYALIYDTDNTPEQIGAGQRFLYRFGLGYTTAAYDMVPRVGPDYFPLHNVEIGVMFMAR</sequence>
<proteinExistence type="predicted"/>
<reference evidence="3 4" key="1">
    <citation type="submission" date="2016-09" db="EMBL/GenBank/DDBJ databases">
        <title>Genome-resolved meta-omics ties microbial dynamics to process performance in biotechnology for thiocyanate degradation.</title>
        <authorList>
            <person name="Kantor R.S."/>
            <person name="Huddy R.J."/>
            <person name="Iyer R."/>
            <person name="Thomas B.C."/>
            <person name="Brown C.T."/>
            <person name="Anantharaman K."/>
            <person name="Tringe S."/>
            <person name="Hettich R.L."/>
            <person name="Harrison S.T."/>
            <person name="Banfield J.F."/>
        </authorList>
    </citation>
    <scope>NUCLEOTIDE SEQUENCE [LARGE SCALE GENOMIC DNA]</scope>
    <source>
        <strain evidence="3">59-99</strain>
    </source>
</reference>
<feature type="chain" id="PRO_5013313483" evidence="2">
    <location>
        <begin position="21"/>
        <end position="231"/>
    </location>
</feature>
<comment type="caution">
    <text evidence="3">The sequence shown here is derived from an EMBL/GenBank/DDBJ whole genome shotgun (WGS) entry which is preliminary data.</text>
</comment>
<accession>A0A1M3L569</accession>
<feature type="signal peptide" evidence="2">
    <location>
        <begin position="1"/>
        <end position="20"/>
    </location>
</feature>
<feature type="region of interest" description="Disordered" evidence="1">
    <location>
        <begin position="29"/>
        <end position="67"/>
    </location>
</feature>
<name>A0A1M3L569_9BACT</name>
<dbReference type="AlphaFoldDB" id="A0A1M3L569"/>
<dbReference type="Proteomes" id="UP000184233">
    <property type="component" value="Unassembled WGS sequence"/>
</dbReference>
<dbReference type="PROSITE" id="PS51257">
    <property type="entry name" value="PROKAR_LIPOPROTEIN"/>
    <property type="match status" value="1"/>
</dbReference>
<keyword evidence="2" id="KW-0732">Signal</keyword>
<dbReference type="EMBL" id="MKVH01000003">
    <property type="protein sequence ID" value="OJX60697.1"/>
    <property type="molecule type" value="Genomic_DNA"/>
</dbReference>
<evidence type="ECO:0000313" key="3">
    <source>
        <dbReference type="EMBL" id="OJX60697.1"/>
    </source>
</evidence>